<proteinExistence type="predicted"/>
<protein>
    <submittedName>
        <fullName evidence="1">Uncharacterized protein</fullName>
    </submittedName>
</protein>
<sequence length="150" mass="17268">MPAKCRVIVCGFDPMLVRGYVKTGARALWWYLPDEIVEKYNPKPGDRIRGKVLAIYWGKDGKKVSSPNEPFEWRCTKETGYAVELSPEAIIKYQLTCSHFLELVIEEIVKGENEEENEIIPVYPGEEVISSKWWPEDMMVLDFAPPFQAP</sequence>
<comment type="caution">
    <text evidence="1">The sequence shown here is derived from an EMBL/GenBank/DDBJ whole genome shotgun (WGS) entry which is preliminary data.</text>
</comment>
<accession>A0A7V4JRL4</accession>
<dbReference type="AlphaFoldDB" id="A0A7V4JRL4"/>
<dbReference type="EMBL" id="DTEI01000128">
    <property type="protein sequence ID" value="HGU16395.1"/>
    <property type="molecule type" value="Genomic_DNA"/>
</dbReference>
<reference evidence="1" key="1">
    <citation type="journal article" date="2020" name="mSystems">
        <title>Genome- and Community-Level Interaction Insights into Carbon Utilization and Element Cycling Functions of Hydrothermarchaeota in Hydrothermal Sediment.</title>
        <authorList>
            <person name="Zhou Z."/>
            <person name="Liu Y."/>
            <person name="Xu W."/>
            <person name="Pan J."/>
            <person name="Luo Z.H."/>
            <person name="Li M."/>
        </authorList>
    </citation>
    <scope>NUCLEOTIDE SEQUENCE [LARGE SCALE GENOMIC DNA]</scope>
    <source>
        <strain evidence="1">SpSt-711</strain>
    </source>
</reference>
<name>A0A7V4JRL4_9BACT</name>
<evidence type="ECO:0000313" key="1">
    <source>
        <dbReference type="EMBL" id="HGU16395.1"/>
    </source>
</evidence>
<organism evidence="1">
    <name type="scientific">Thermodesulfobacterium geofontis</name>
    <dbReference type="NCBI Taxonomy" id="1295609"/>
    <lineage>
        <taxon>Bacteria</taxon>
        <taxon>Pseudomonadati</taxon>
        <taxon>Thermodesulfobacteriota</taxon>
        <taxon>Thermodesulfobacteria</taxon>
        <taxon>Thermodesulfobacteriales</taxon>
        <taxon>Thermodesulfobacteriaceae</taxon>
        <taxon>Thermodesulfobacterium</taxon>
    </lineage>
</organism>
<gene>
    <name evidence="1" type="ORF">ENU91_07125</name>
</gene>